<dbReference type="GO" id="GO:0000160">
    <property type="term" value="P:phosphorelay signal transduction system"/>
    <property type="evidence" value="ECO:0007669"/>
    <property type="project" value="UniProtKB-KW"/>
</dbReference>
<dbReference type="Pfam" id="PF01627">
    <property type="entry name" value="Hpt"/>
    <property type="match status" value="1"/>
</dbReference>
<dbReference type="Gene3D" id="2.30.30.40">
    <property type="entry name" value="SH3 Domains"/>
    <property type="match status" value="1"/>
</dbReference>
<dbReference type="SMART" id="SM00260">
    <property type="entry name" value="CheW"/>
    <property type="match status" value="1"/>
</dbReference>
<dbReference type="InterPro" id="IPR002545">
    <property type="entry name" value="CheW-lke_dom"/>
</dbReference>
<dbReference type="PROSITE" id="PS50894">
    <property type="entry name" value="HPT"/>
    <property type="match status" value="1"/>
</dbReference>
<sequence length="1108" mass="122341">MATDQQVRERFLEESGEYFEQMEQVLLGLPDAENPAQQIDVAMRAAHSLKGGAGMMGFAPMAQVAHRLEDFLKIIRARNVDVDTALETLLLQGVDSLKAVNSQLSSGLSVDNAWIAIHVDPIIEQLRDRLGELSEADESLLLSDEDDIDVAILVFNGGVEEALDTFEANLPGYAGEPLREALCKQANRLIELGLMGGIDTFVELCQSVYDQAQSASLGQMPALCKQALTAWRRSQSLVQLGRMDKLPSQLKFIPDTTPDATLESATVVEPTAVWESILPTDSPSEIEDAVPDISLPMAEETISLGDTDLASLQMEMAAAAEALEILPSIDNDNIDSSIVVVPEPAVEILTEAELLAEMDPPRPKNLGIETTVDPPAMDLPELDAKDLSQLQAAFAQLDITTLVDPFDKDRVTATSDTNLVAPEITPDAISEATSEAIPAQVSNSTQRLARPRVKRKIVRPQMTAPKRTGTFRIAAEDLQQINDLFGTLILERNAINLRQKQLNDFATLLQERMQALESFNVRLRQWYDRSSMESLLPTGAMNISLPVALAESRASDSGIGVALSQDFDALEMDQYSELHLLAQEQMETVVKLQEVTADIRLGLREMDQTTQSLNGTTQKLQNRITRTQMRPISDILGRFPRLIRDLSVQYDKKVKLKIEGETTLFERITLELLADPLTHILRNSFDHGIEPNHERIKAGKAEMGLITIRASQIGNRARMVIRDDGRGINLDKIRDRMRQHNIDEAVINKMSKQELLSVIFDAGFSTAAEVTELSGRGVGMDVVRSNLQQLNGDIQVDTQPGQGTTFTIEIPLSLSVIRIMLLEQESMVFAVPVDAIEELMALDRDQLIDSDQGPKFIWQGQQIPLVQLEDHLTFNGRASLTPFEGKPTIDHPMALIVSHDNGYCAIVIQRYWGEQEVATRAITSPIPLPPGFVGATVLGDGRVVSLVDLPLLISSTAFDKIHTPLETESDVSNLVPLPQQNHGSQPTVLVVDDSVHLRRYLTLTLEKAGYYVEQARDGQEAVDKLLKGLNVQAVLCDVEMPRLDGYGVLDEIKNRPEFKSLPISMLTSRSSEKHRKLAMNLGAAAYFAKPYNEQVLLQTLEKLIAKTV</sequence>
<evidence type="ECO:0000256" key="4">
    <source>
        <dbReference type="ARBA" id="ARBA00022679"/>
    </source>
</evidence>
<dbReference type="PANTHER" id="PTHR43395">
    <property type="entry name" value="SENSOR HISTIDINE KINASE CHEA"/>
    <property type="match status" value="1"/>
</dbReference>
<gene>
    <name evidence="13" type="ORF">DXZ20_16945</name>
</gene>
<dbReference type="FunFam" id="3.30.565.10:FF:000016">
    <property type="entry name" value="Chemotaxis protein CheA, putative"/>
    <property type="match status" value="1"/>
</dbReference>
<dbReference type="InterPro" id="IPR005467">
    <property type="entry name" value="His_kinase_dom"/>
</dbReference>
<keyword evidence="5 13" id="KW-0418">Kinase</keyword>
<reference evidence="13 14" key="1">
    <citation type="journal article" date="2020" name="Microb. Ecol.">
        <title>Ecogenomics of the Marine Benthic Filamentous Cyanobacterium Adonisia.</title>
        <authorList>
            <person name="Walter J.M."/>
            <person name="Coutinho F.H."/>
            <person name="Leomil L."/>
            <person name="Hargreaves P.I."/>
            <person name="Campeao M.E."/>
            <person name="Vieira V.V."/>
            <person name="Silva B.S."/>
            <person name="Fistarol G.O."/>
            <person name="Salomon P.S."/>
            <person name="Sawabe T."/>
            <person name="Mino S."/>
            <person name="Hosokawa M."/>
            <person name="Miyashita H."/>
            <person name="Maruyama F."/>
            <person name="van Verk M.C."/>
            <person name="Dutilh B.E."/>
            <person name="Thompson C.C."/>
            <person name="Thompson F.L."/>
        </authorList>
    </citation>
    <scope>NUCLEOTIDE SEQUENCE [LARGE SCALE GENOMIC DNA]</scope>
    <source>
        <strain evidence="13 14">CCMR0081</strain>
    </source>
</reference>
<evidence type="ECO:0000256" key="2">
    <source>
        <dbReference type="ARBA" id="ARBA00012438"/>
    </source>
</evidence>
<dbReference type="PROSITE" id="PS50110">
    <property type="entry name" value="RESPONSE_REGULATORY"/>
    <property type="match status" value="1"/>
</dbReference>
<dbReference type="SMART" id="SM00073">
    <property type="entry name" value="HPT"/>
    <property type="match status" value="1"/>
</dbReference>
<comment type="caution">
    <text evidence="13">The sequence shown here is derived from an EMBL/GenBank/DDBJ whole genome shotgun (WGS) entry which is preliminary data.</text>
</comment>
<keyword evidence="4" id="KW-0808">Transferase</keyword>
<dbReference type="InterPro" id="IPR036890">
    <property type="entry name" value="HATPase_C_sf"/>
</dbReference>
<comment type="catalytic activity">
    <reaction evidence="1">
        <text>ATP + protein L-histidine = ADP + protein N-phospho-L-histidine.</text>
        <dbReference type="EC" id="2.7.13.3"/>
    </reaction>
</comment>
<dbReference type="PROSITE" id="PS50109">
    <property type="entry name" value="HIS_KIN"/>
    <property type="match status" value="1"/>
</dbReference>
<feature type="domain" description="CheW-like" evidence="11">
    <location>
        <begin position="813"/>
        <end position="958"/>
    </location>
</feature>
<accession>A0A6M0RM70</accession>
<dbReference type="EMBL" id="QXHD01000004">
    <property type="protein sequence ID" value="NEZ57328.1"/>
    <property type="molecule type" value="Genomic_DNA"/>
</dbReference>
<dbReference type="SUPFAM" id="SSF47226">
    <property type="entry name" value="Histidine-containing phosphotransfer domain, HPT domain"/>
    <property type="match status" value="1"/>
</dbReference>
<dbReference type="Pfam" id="PF00072">
    <property type="entry name" value="Response_reg"/>
    <property type="match status" value="1"/>
</dbReference>
<dbReference type="PANTHER" id="PTHR43395:SF1">
    <property type="entry name" value="CHEMOTAXIS PROTEIN CHEA"/>
    <property type="match status" value="1"/>
</dbReference>
<organism evidence="13 14">
    <name type="scientific">Adonisia turfae CCMR0081</name>
    <dbReference type="NCBI Taxonomy" id="2292702"/>
    <lineage>
        <taxon>Bacteria</taxon>
        <taxon>Bacillati</taxon>
        <taxon>Cyanobacteriota</taxon>
        <taxon>Adonisia</taxon>
        <taxon>Adonisia turfae</taxon>
    </lineage>
</organism>
<evidence type="ECO:0000256" key="7">
    <source>
        <dbReference type="PROSITE-ProRule" id="PRU00110"/>
    </source>
</evidence>
<feature type="domain" description="HPt" evidence="12">
    <location>
        <begin position="1"/>
        <end position="107"/>
    </location>
</feature>
<dbReference type="SUPFAM" id="SSF50341">
    <property type="entry name" value="CheW-like"/>
    <property type="match status" value="1"/>
</dbReference>
<dbReference type="InterPro" id="IPR036641">
    <property type="entry name" value="HPT_dom_sf"/>
</dbReference>
<dbReference type="SMART" id="SM00448">
    <property type="entry name" value="REC"/>
    <property type="match status" value="1"/>
</dbReference>
<dbReference type="PRINTS" id="PR00344">
    <property type="entry name" value="BCTRLSENSOR"/>
</dbReference>
<evidence type="ECO:0000259" key="9">
    <source>
        <dbReference type="PROSITE" id="PS50109"/>
    </source>
</evidence>
<evidence type="ECO:0000259" key="12">
    <source>
        <dbReference type="PROSITE" id="PS50894"/>
    </source>
</evidence>
<feature type="modified residue" description="Phosphohistidine" evidence="7">
    <location>
        <position position="47"/>
    </location>
</feature>
<dbReference type="AlphaFoldDB" id="A0A6M0RM70"/>
<dbReference type="Proteomes" id="UP000481033">
    <property type="component" value="Unassembled WGS sequence"/>
</dbReference>
<keyword evidence="14" id="KW-1185">Reference proteome</keyword>
<evidence type="ECO:0000256" key="1">
    <source>
        <dbReference type="ARBA" id="ARBA00000085"/>
    </source>
</evidence>
<evidence type="ECO:0000256" key="8">
    <source>
        <dbReference type="PROSITE-ProRule" id="PRU00169"/>
    </source>
</evidence>
<dbReference type="Pfam" id="PF02518">
    <property type="entry name" value="HATPase_c"/>
    <property type="match status" value="1"/>
</dbReference>
<dbReference type="RefSeq" id="WP_163699391.1">
    <property type="nucleotide sequence ID" value="NZ_QXHD01000004.1"/>
</dbReference>
<dbReference type="SUPFAM" id="SSF55874">
    <property type="entry name" value="ATPase domain of HSP90 chaperone/DNA topoisomerase II/histidine kinase"/>
    <property type="match status" value="1"/>
</dbReference>
<keyword evidence="3 8" id="KW-0597">Phosphoprotein</keyword>
<dbReference type="CDD" id="cd00088">
    <property type="entry name" value="HPT"/>
    <property type="match status" value="1"/>
</dbReference>
<dbReference type="Pfam" id="PF01584">
    <property type="entry name" value="CheW"/>
    <property type="match status" value="1"/>
</dbReference>
<feature type="domain" description="Response regulatory" evidence="10">
    <location>
        <begin position="987"/>
        <end position="1104"/>
    </location>
</feature>
<dbReference type="InterPro" id="IPR011006">
    <property type="entry name" value="CheY-like_superfamily"/>
</dbReference>
<dbReference type="InterPro" id="IPR051315">
    <property type="entry name" value="Bact_Chemotaxis_CheA"/>
</dbReference>
<dbReference type="SUPFAM" id="SSF52172">
    <property type="entry name" value="CheY-like"/>
    <property type="match status" value="1"/>
</dbReference>
<dbReference type="InterPro" id="IPR004358">
    <property type="entry name" value="Sig_transdc_His_kin-like_C"/>
</dbReference>
<evidence type="ECO:0000313" key="13">
    <source>
        <dbReference type="EMBL" id="NEZ57328.1"/>
    </source>
</evidence>
<dbReference type="InterPro" id="IPR001789">
    <property type="entry name" value="Sig_transdc_resp-reg_receiver"/>
</dbReference>
<feature type="domain" description="Histidine kinase" evidence="9">
    <location>
        <begin position="591"/>
        <end position="814"/>
    </location>
</feature>
<dbReference type="EC" id="2.7.13.3" evidence="2"/>
<name>A0A6M0RM70_9CYAN</name>
<dbReference type="InterPro" id="IPR003594">
    <property type="entry name" value="HATPase_dom"/>
</dbReference>
<proteinExistence type="predicted"/>
<keyword evidence="6" id="KW-0902">Two-component regulatory system</keyword>
<dbReference type="SMART" id="SM00387">
    <property type="entry name" value="HATPase_c"/>
    <property type="match status" value="1"/>
</dbReference>
<evidence type="ECO:0000259" key="10">
    <source>
        <dbReference type="PROSITE" id="PS50110"/>
    </source>
</evidence>
<dbReference type="InterPro" id="IPR008207">
    <property type="entry name" value="Sig_transdc_His_kin_Hpt_dom"/>
</dbReference>
<evidence type="ECO:0000256" key="6">
    <source>
        <dbReference type="ARBA" id="ARBA00023012"/>
    </source>
</evidence>
<dbReference type="GO" id="GO:0004673">
    <property type="term" value="F:protein histidine kinase activity"/>
    <property type="evidence" value="ECO:0007669"/>
    <property type="project" value="UniProtKB-EC"/>
</dbReference>
<feature type="modified residue" description="4-aspartylphosphate" evidence="8">
    <location>
        <position position="1037"/>
    </location>
</feature>
<dbReference type="InterPro" id="IPR036061">
    <property type="entry name" value="CheW-like_dom_sf"/>
</dbReference>
<dbReference type="Gene3D" id="3.30.565.10">
    <property type="entry name" value="Histidine kinase-like ATPase, C-terminal domain"/>
    <property type="match status" value="1"/>
</dbReference>
<evidence type="ECO:0000256" key="3">
    <source>
        <dbReference type="ARBA" id="ARBA00022553"/>
    </source>
</evidence>
<dbReference type="Gene3D" id="3.40.50.2300">
    <property type="match status" value="1"/>
</dbReference>
<evidence type="ECO:0000256" key="5">
    <source>
        <dbReference type="ARBA" id="ARBA00022777"/>
    </source>
</evidence>
<evidence type="ECO:0000259" key="11">
    <source>
        <dbReference type="PROSITE" id="PS50851"/>
    </source>
</evidence>
<dbReference type="PROSITE" id="PS50851">
    <property type="entry name" value="CHEW"/>
    <property type="match status" value="1"/>
</dbReference>
<dbReference type="GO" id="GO:0006935">
    <property type="term" value="P:chemotaxis"/>
    <property type="evidence" value="ECO:0007669"/>
    <property type="project" value="InterPro"/>
</dbReference>
<protein>
    <recommendedName>
        <fullName evidence="2">histidine kinase</fullName>
        <ecNumber evidence="2">2.7.13.3</ecNumber>
    </recommendedName>
</protein>
<evidence type="ECO:0000313" key="14">
    <source>
        <dbReference type="Proteomes" id="UP000481033"/>
    </source>
</evidence>
<dbReference type="Gene3D" id="1.20.120.160">
    <property type="entry name" value="HPT domain"/>
    <property type="match status" value="1"/>
</dbReference>